<dbReference type="AlphaFoldDB" id="A0A4Y1MV38"/>
<gene>
    <name evidence="2" type="ORF">RADP37_01679a</name>
</gene>
<dbReference type="EMBL" id="CP025189">
    <property type="protein sequence ID" value="AWV21751.1"/>
    <property type="molecule type" value="Genomic_DNA"/>
</dbReference>
<evidence type="ECO:0000313" key="2">
    <source>
        <dbReference type="EMBL" id="AWV21751.1"/>
    </source>
</evidence>
<accession>A0A4Y1MV38</accession>
<dbReference type="InterPro" id="IPR025161">
    <property type="entry name" value="IS402-like_dom"/>
</dbReference>
<dbReference type="InterPro" id="IPR052909">
    <property type="entry name" value="Transposase_6_like"/>
</dbReference>
<dbReference type="RefSeq" id="WP_314214987.1">
    <property type="nucleotide sequence ID" value="NZ_CP025189.1"/>
</dbReference>
<protein>
    <recommendedName>
        <fullName evidence="1">Insertion element IS402-like domain-containing protein</fullName>
    </recommendedName>
</protein>
<organism evidence="2">
    <name type="scientific">Roseomonas mucosa</name>
    <dbReference type="NCBI Taxonomy" id="207340"/>
    <lineage>
        <taxon>Bacteria</taxon>
        <taxon>Pseudomonadati</taxon>
        <taxon>Pseudomonadota</taxon>
        <taxon>Alphaproteobacteria</taxon>
        <taxon>Acetobacterales</taxon>
        <taxon>Roseomonadaceae</taxon>
        <taxon>Roseomonas</taxon>
    </lineage>
</organism>
<reference evidence="2" key="1">
    <citation type="submission" date="2017-12" db="EMBL/GenBank/DDBJ databases">
        <authorList>
            <person name="Martens C."/>
            <person name="Dahlstrom E."/>
            <person name="Barbian K."/>
            <person name="Sykora L."/>
            <person name="Ricklefs S."/>
            <person name="Bruno D."/>
            <person name="Anzick I."/>
            <person name="Myles I."/>
            <person name="Datta S.K."/>
        </authorList>
    </citation>
    <scope>NUCLEOTIDE SEQUENCE</scope>
    <source>
        <strain evidence="2">AD2</strain>
    </source>
</reference>
<sequence length="197" mass="21804">MRASSFPTPHPFHPMTKAEWRALAPYLPTNPTGTGRPADHRHRLDAIFHVALPHSPWSALPERFGNPGTVARHFRRLTHAGLWQRLLTALATTPPGHPLHALAHRVCRAARRAHRILGLGLILLARRLDLRAALPGPPWLLPDPDLSQTLARAKLPPFTGAYGTVTPYRRLVRGLAALHRAAAGRARIPRSLRLGWA</sequence>
<dbReference type="PANTHER" id="PTHR46637:SF1">
    <property type="entry name" value="BLL5188 PROTEIN"/>
    <property type="match status" value="1"/>
</dbReference>
<dbReference type="PANTHER" id="PTHR46637">
    <property type="entry name" value="TIS1421-TRANSPOSASE PROTEIN A"/>
    <property type="match status" value="1"/>
</dbReference>
<feature type="domain" description="Insertion element IS402-like" evidence="1">
    <location>
        <begin position="15"/>
        <end position="86"/>
    </location>
</feature>
<name>A0A4Y1MV38_9PROT</name>
<dbReference type="Pfam" id="PF13340">
    <property type="entry name" value="DUF4096"/>
    <property type="match status" value="1"/>
</dbReference>
<proteinExistence type="predicted"/>
<evidence type="ECO:0000259" key="1">
    <source>
        <dbReference type="Pfam" id="PF13340"/>
    </source>
</evidence>